<dbReference type="AlphaFoldDB" id="A0A645GL16"/>
<feature type="domain" description="Cation/H+ exchanger transmembrane" evidence="6">
    <location>
        <begin position="1"/>
        <end position="138"/>
    </location>
</feature>
<dbReference type="GO" id="GO:0016020">
    <property type="term" value="C:membrane"/>
    <property type="evidence" value="ECO:0007669"/>
    <property type="project" value="UniProtKB-SubCell"/>
</dbReference>
<evidence type="ECO:0000259" key="6">
    <source>
        <dbReference type="Pfam" id="PF00999"/>
    </source>
</evidence>
<dbReference type="PANTHER" id="PTHR31102:SF1">
    <property type="entry name" value="CATION_H+ EXCHANGER DOMAIN-CONTAINING PROTEIN"/>
    <property type="match status" value="1"/>
</dbReference>
<dbReference type="GO" id="GO:1902600">
    <property type="term" value="P:proton transmembrane transport"/>
    <property type="evidence" value="ECO:0007669"/>
    <property type="project" value="InterPro"/>
</dbReference>
<reference evidence="7" key="1">
    <citation type="submission" date="2019-08" db="EMBL/GenBank/DDBJ databases">
        <authorList>
            <person name="Kucharzyk K."/>
            <person name="Murdoch R.W."/>
            <person name="Higgins S."/>
            <person name="Loffler F."/>
        </authorList>
    </citation>
    <scope>NUCLEOTIDE SEQUENCE</scope>
</reference>
<gene>
    <name evidence="7" type="ORF">SDC9_175052</name>
</gene>
<evidence type="ECO:0000256" key="2">
    <source>
        <dbReference type="ARBA" id="ARBA00022692"/>
    </source>
</evidence>
<comment type="subcellular location">
    <subcellularLocation>
        <location evidence="1">Membrane</location>
        <topology evidence="1">Multi-pass membrane protein</topology>
    </subcellularLocation>
</comment>
<dbReference type="InterPro" id="IPR051843">
    <property type="entry name" value="CPA1_transporter"/>
</dbReference>
<keyword evidence="4 5" id="KW-0472">Membrane</keyword>
<protein>
    <recommendedName>
        <fullName evidence="6">Cation/H+ exchanger transmembrane domain-containing protein</fullName>
    </recommendedName>
</protein>
<evidence type="ECO:0000256" key="3">
    <source>
        <dbReference type="ARBA" id="ARBA00022989"/>
    </source>
</evidence>
<name>A0A645GL16_9ZZZZ</name>
<organism evidence="7">
    <name type="scientific">bioreactor metagenome</name>
    <dbReference type="NCBI Taxonomy" id="1076179"/>
    <lineage>
        <taxon>unclassified sequences</taxon>
        <taxon>metagenomes</taxon>
        <taxon>ecological metagenomes</taxon>
    </lineage>
</organism>
<accession>A0A645GL16</accession>
<dbReference type="InterPro" id="IPR006153">
    <property type="entry name" value="Cation/H_exchanger_TM"/>
</dbReference>
<dbReference type="EMBL" id="VSSQ01077597">
    <property type="protein sequence ID" value="MPN27618.1"/>
    <property type="molecule type" value="Genomic_DNA"/>
</dbReference>
<feature type="transmembrane region" description="Helical" evidence="5">
    <location>
        <begin position="119"/>
        <end position="140"/>
    </location>
</feature>
<dbReference type="PANTHER" id="PTHR31102">
    <property type="match status" value="1"/>
</dbReference>
<keyword evidence="2 5" id="KW-0812">Transmembrane</keyword>
<proteinExistence type="predicted"/>
<evidence type="ECO:0000313" key="7">
    <source>
        <dbReference type="EMBL" id="MPN27618.1"/>
    </source>
</evidence>
<dbReference type="Pfam" id="PF00999">
    <property type="entry name" value="Na_H_Exchanger"/>
    <property type="match status" value="1"/>
</dbReference>
<feature type="transmembrane region" description="Helical" evidence="5">
    <location>
        <begin position="32"/>
        <end position="50"/>
    </location>
</feature>
<comment type="caution">
    <text evidence="7">The sequence shown here is derived from an EMBL/GenBank/DDBJ whole genome shotgun (WGS) entry which is preliminary data.</text>
</comment>
<dbReference type="GO" id="GO:0015297">
    <property type="term" value="F:antiporter activity"/>
    <property type="evidence" value="ECO:0007669"/>
    <property type="project" value="InterPro"/>
</dbReference>
<evidence type="ECO:0000256" key="5">
    <source>
        <dbReference type="SAM" id="Phobius"/>
    </source>
</evidence>
<evidence type="ECO:0000256" key="4">
    <source>
        <dbReference type="ARBA" id="ARBA00023136"/>
    </source>
</evidence>
<sequence>MSGLLAIMSMGILIKARYEMLAVRLSNKYNKLWLAAEIVLFVLVGATVNVKYAIEAGIPVVILILFALVLRMIGVYACLIKTKLSMKERLFCMIAYTPKATVQAAIGSMPLAMGLDCGNLVLTVAVLAILITAPFGAIGIDSTYKKLLCSGDDKDETDKLAN</sequence>
<feature type="transmembrane region" description="Helical" evidence="5">
    <location>
        <begin position="56"/>
        <end position="79"/>
    </location>
</feature>
<evidence type="ECO:0000256" key="1">
    <source>
        <dbReference type="ARBA" id="ARBA00004141"/>
    </source>
</evidence>
<keyword evidence="3 5" id="KW-1133">Transmembrane helix</keyword>